<dbReference type="Pfam" id="PF22920">
    <property type="entry name" value="UvrC_RNaseH"/>
    <property type="match status" value="1"/>
</dbReference>
<feature type="domain" description="UvrC family homology region profile" evidence="11">
    <location>
        <begin position="259"/>
        <end position="517"/>
    </location>
</feature>
<feature type="domain" description="UVR" evidence="9">
    <location>
        <begin position="208"/>
        <end position="243"/>
    </location>
</feature>
<dbReference type="CDD" id="cd10434">
    <property type="entry name" value="GIY-YIG_UvrC_Cho"/>
    <property type="match status" value="1"/>
</dbReference>
<dbReference type="SUPFAM" id="SSF46600">
    <property type="entry name" value="C-terminal UvrC-binding domain of UvrB"/>
    <property type="match status" value="1"/>
</dbReference>
<dbReference type="InterPro" id="IPR050066">
    <property type="entry name" value="UvrABC_protein_C"/>
</dbReference>
<dbReference type="InterPro" id="IPR010994">
    <property type="entry name" value="RuvA_2-like"/>
</dbReference>
<dbReference type="InterPro" id="IPR003583">
    <property type="entry name" value="Hlx-hairpin-Hlx_DNA-bd_motif"/>
</dbReference>
<dbReference type="InterPro" id="IPR000305">
    <property type="entry name" value="GIY-YIG_endonuc"/>
</dbReference>
<dbReference type="InterPro" id="IPR001162">
    <property type="entry name" value="UvrC_RNase_H_dom"/>
</dbReference>
<gene>
    <name evidence="7 12" type="primary">uvrC</name>
    <name evidence="12" type="ORF">MMAGJ_60910</name>
</gene>
<evidence type="ECO:0000259" key="9">
    <source>
        <dbReference type="PROSITE" id="PS50151"/>
    </source>
</evidence>
<dbReference type="InterPro" id="IPR035901">
    <property type="entry name" value="GIY-YIG_endonuc_sf"/>
</dbReference>
<proteinExistence type="inferred from homology"/>
<evidence type="ECO:0000259" key="11">
    <source>
        <dbReference type="PROSITE" id="PS50165"/>
    </source>
</evidence>
<dbReference type="PROSITE" id="PS50164">
    <property type="entry name" value="GIY_YIG"/>
    <property type="match status" value="1"/>
</dbReference>
<dbReference type="Gene3D" id="3.30.420.340">
    <property type="entry name" value="UvrC, RNAse H endonuclease domain"/>
    <property type="match status" value="1"/>
</dbReference>
<organism evidence="12 13">
    <name type="scientific">Mycolicibacterium mageritense</name>
    <name type="common">Mycobacterium mageritense</name>
    <dbReference type="NCBI Taxonomy" id="53462"/>
    <lineage>
        <taxon>Bacteria</taxon>
        <taxon>Bacillati</taxon>
        <taxon>Actinomycetota</taxon>
        <taxon>Actinomycetes</taxon>
        <taxon>Mycobacteriales</taxon>
        <taxon>Mycobacteriaceae</taxon>
        <taxon>Mycolicibacterium</taxon>
    </lineage>
</organism>
<keyword evidence="13" id="KW-1185">Reference proteome</keyword>
<dbReference type="Gene3D" id="1.10.150.20">
    <property type="entry name" value="5' to 3' exonuclease, C-terminal subdomain"/>
    <property type="match status" value="1"/>
</dbReference>
<evidence type="ECO:0000256" key="4">
    <source>
        <dbReference type="ARBA" id="ARBA00022881"/>
    </source>
</evidence>
<dbReference type="Gene3D" id="3.40.1440.10">
    <property type="entry name" value="GIY-YIG endonuclease"/>
    <property type="match status" value="1"/>
</dbReference>
<dbReference type="Pfam" id="PF08459">
    <property type="entry name" value="UvrC_RNaseH_dom"/>
    <property type="match status" value="1"/>
</dbReference>
<dbReference type="SMART" id="SM00278">
    <property type="entry name" value="HhH1"/>
    <property type="match status" value="2"/>
</dbReference>
<dbReference type="Proteomes" id="UP000465622">
    <property type="component" value="Chromosome"/>
</dbReference>
<comment type="subcellular location">
    <subcellularLocation>
        <location evidence="7">Cytoplasm</location>
    </subcellularLocation>
</comment>
<evidence type="ECO:0000313" key="13">
    <source>
        <dbReference type="Proteomes" id="UP000465622"/>
    </source>
</evidence>
<dbReference type="SUPFAM" id="SSF47781">
    <property type="entry name" value="RuvA domain 2-like"/>
    <property type="match status" value="1"/>
</dbReference>
<dbReference type="InterPro" id="IPR036876">
    <property type="entry name" value="UVR_dom_sf"/>
</dbReference>
<keyword evidence="5 7" id="KW-0234">DNA repair</keyword>
<evidence type="ECO:0000256" key="7">
    <source>
        <dbReference type="HAMAP-Rule" id="MF_00203"/>
    </source>
</evidence>
<feature type="domain" description="GIY-YIG" evidence="10">
    <location>
        <begin position="16"/>
        <end position="95"/>
    </location>
</feature>
<dbReference type="Gene3D" id="4.10.860.10">
    <property type="entry name" value="UVR domain"/>
    <property type="match status" value="1"/>
</dbReference>
<evidence type="ECO:0000313" key="12">
    <source>
        <dbReference type="EMBL" id="BBX36809.1"/>
    </source>
</evidence>
<evidence type="ECO:0000256" key="5">
    <source>
        <dbReference type="ARBA" id="ARBA00023204"/>
    </source>
</evidence>
<dbReference type="RefSeq" id="WP_036441510.1">
    <property type="nucleotide sequence ID" value="NZ_AP022567.1"/>
</dbReference>
<dbReference type="NCBIfam" id="TIGR00194">
    <property type="entry name" value="uvrC"/>
    <property type="match status" value="1"/>
</dbReference>
<dbReference type="SUPFAM" id="SSF82771">
    <property type="entry name" value="GIY-YIG endonuclease"/>
    <property type="match status" value="1"/>
</dbReference>
<dbReference type="InterPro" id="IPR047296">
    <property type="entry name" value="GIY-YIG_UvrC_Cho"/>
</dbReference>
<dbReference type="Pfam" id="PF01541">
    <property type="entry name" value="GIY-YIG"/>
    <property type="match status" value="1"/>
</dbReference>
<sequence>MPDPATYRPAPGSIPVEPGVYRFRDPHGRVIYVGKAKSLRSRLTSYFADIAGLAPRTRQMVTTAGSVEWTVVGTEVEALQLEYNWIKEFDPRFNIRYRDDKSYPVLAVTLNEEYPRLMVYRGPRRKGVRYFGPYSHAWAIRETLDLLTRVFPARTCSAGVFKRHRQIDRPCLLGYIDKCSAPCVGRVTAAEHREIVLDFCDFLAGKTDRLVRDMEQQMAAAAEELDFERAARLRDNISALKRALEKQAVVFGDGTDADVVAFADDELEAAVQVFHVRGGRVRGQRGWIVEKSGDPEQSGQEQLVEQFLTQFYGDQAELDGAADEATNPVPREVLVPVLPPNADQLATWLSGLRGSRVSLRVPVRGDKRALAETVGRNAQEALAQHKLKRAGDFNARSEALQSIQDGLGLADAPLRIECVDISHVQGTDVVASLVVFEDGLPRKSDYRHYAIREAAGEGRSDDVASIAEVTRRRFLRHVADAQPDPAAEQRPRRFAYPPNLFVVDGGAPQVNAAATVLEELGVDDVAVIGLAKRLEEVWVPGEPDPVIFPRNSEGLYLLQRVRDEAHRFAISYHRSKRSKRMTASALDSVRGLGEHRRKALVTHFGSVARLKEATVEEITALPGIGVATAKAVLQALTGEPQTEPGTEPPAEPGGQAPDSEASESVINDDQRTGS</sequence>
<evidence type="ECO:0000259" key="10">
    <source>
        <dbReference type="PROSITE" id="PS50164"/>
    </source>
</evidence>
<reference evidence="12 13" key="1">
    <citation type="journal article" date="2019" name="Emerg. Microbes Infect.">
        <title>Comprehensive subspecies identification of 175 nontuberculous mycobacteria species based on 7547 genomic profiles.</title>
        <authorList>
            <person name="Matsumoto Y."/>
            <person name="Kinjo T."/>
            <person name="Motooka D."/>
            <person name="Nabeya D."/>
            <person name="Jung N."/>
            <person name="Uechi K."/>
            <person name="Horii T."/>
            <person name="Iida T."/>
            <person name="Fujita J."/>
            <person name="Nakamura S."/>
        </authorList>
    </citation>
    <scope>NUCLEOTIDE SEQUENCE [LARGE SCALE GENOMIC DNA]</scope>
    <source>
        <strain evidence="12 13">JCM 12375</strain>
    </source>
</reference>
<keyword evidence="4 7" id="KW-0267">Excision nuclease</keyword>
<dbReference type="PANTHER" id="PTHR30562:SF1">
    <property type="entry name" value="UVRABC SYSTEM PROTEIN C"/>
    <property type="match status" value="1"/>
</dbReference>
<dbReference type="PROSITE" id="PS50151">
    <property type="entry name" value="UVR"/>
    <property type="match status" value="1"/>
</dbReference>
<keyword evidence="1 7" id="KW-0963">Cytoplasm</keyword>
<feature type="region of interest" description="Disordered" evidence="8">
    <location>
        <begin position="635"/>
        <end position="674"/>
    </location>
</feature>
<comment type="similarity">
    <text evidence="7">Belongs to the UvrC family.</text>
</comment>
<keyword evidence="2 7" id="KW-0227">DNA damage</keyword>
<evidence type="ECO:0000256" key="2">
    <source>
        <dbReference type="ARBA" id="ARBA00022763"/>
    </source>
</evidence>
<evidence type="ECO:0000256" key="3">
    <source>
        <dbReference type="ARBA" id="ARBA00022769"/>
    </source>
</evidence>
<dbReference type="SMART" id="SM00465">
    <property type="entry name" value="GIYc"/>
    <property type="match status" value="1"/>
</dbReference>
<name>A0ABM7I1R1_MYCME</name>
<comment type="function">
    <text evidence="7">The UvrABC repair system catalyzes the recognition and processing of DNA lesions. UvrC both incises the 5' and 3' sides of the lesion. The N-terminal half is responsible for the 3' incision and the C-terminal half is responsible for the 5' incision.</text>
</comment>
<accession>A0ABM7I1R1</accession>
<dbReference type="InterPro" id="IPR038476">
    <property type="entry name" value="UvrC_RNase_H_dom_sf"/>
</dbReference>
<dbReference type="InterPro" id="IPR004791">
    <property type="entry name" value="UvrC"/>
</dbReference>
<dbReference type="Pfam" id="PF14520">
    <property type="entry name" value="HHH_5"/>
    <property type="match status" value="1"/>
</dbReference>
<evidence type="ECO:0000256" key="6">
    <source>
        <dbReference type="ARBA" id="ARBA00023236"/>
    </source>
</evidence>
<dbReference type="PANTHER" id="PTHR30562">
    <property type="entry name" value="UVRC/OXIDOREDUCTASE"/>
    <property type="match status" value="1"/>
</dbReference>
<dbReference type="Pfam" id="PF02151">
    <property type="entry name" value="UVR"/>
    <property type="match status" value="1"/>
</dbReference>
<keyword evidence="6 7" id="KW-0742">SOS response</keyword>
<dbReference type="NCBIfam" id="NF001824">
    <property type="entry name" value="PRK00558.1-5"/>
    <property type="match status" value="1"/>
</dbReference>
<keyword evidence="3 7" id="KW-0228">DNA excision</keyword>
<evidence type="ECO:0000256" key="1">
    <source>
        <dbReference type="ARBA" id="ARBA00022490"/>
    </source>
</evidence>
<dbReference type="PROSITE" id="PS50165">
    <property type="entry name" value="UVRC"/>
    <property type="match status" value="1"/>
</dbReference>
<dbReference type="InterPro" id="IPR001943">
    <property type="entry name" value="UVR_dom"/>
</dbReference>
<protein>
    <recommendedName>
        <fullName evidence="7">UvrABC system protein C</fullName>
        <shortName evidence="7">Protein UvrC</shortName>
    </recommendedName>
    <alternativeName>
        <fullName evidence="7">Excinuclease ABC subunit C</fullName>
    </alternativeName>
</protein>
<dbReference type="EMBL" id="AP022567">
    <property type="protein sequence ID" value="BBX36809.1"/>
    <property type="molecule type" value="Genomic_DNA"/>
</dbReference>
<dbReference type="HAMAP" id="MF_00203">
    <property type="entry name" value="UvrC"/>
    <property type="match status" value="1"/>
</dbReference>
<evidence type="ECO:0000256" key="8">
    <source>
        <dbReference type="SAM" id="MobiDB-lite"/>
    </source>
</evidence>
<comment type="subunit">
    <text evidence="7">Interacts with UvrB in an incision complex.</text>
</comment>